<keyword evidence="4" id="KW-1185">Reference proteome</keyword>
<evidence type="ECO:0000313" key="4">
    <source>
        <dbReference type="Proteomes" id="UP000449969"/>
    </source>
</evidence>
<evidence type="ECO:0000256" key="1">
    <source>
        <dbReference type="SAM" id="Phobius"/>
    </source>
</evidence>
<dbReference type="InterPro" id="IPR008274">
    <property type="entry name" value="AldOxase/xan_DH_MoCoBD1"/>
</dbReference>
<organism evidence="3 4">
    <name type="scientific">Bradyrhizobium cajani</name>
    <dbReference type="NCBI Taxonomy" id="1928661"/>
    <lineage>
        <taxon>Bacteria</taxon>
        <taxon>Pseudomonadati</taxon>
        <taxon>Pseudomonadota</taxon>
        <taxon>Alphaproteobacteria</taxon>
        <taxon>Hyphomicrobiales</taxon>
        <taxon>Nitrobacteraceae</taxon>
        <taxon>Bradyrhizobium</taxon>
    </lineage>
</organism>
<dbReference type="InterPro" id="IPR012368">
    <property type="entry name" value="OxRdtase_Mopterin-bd_su_IorB"/>
</dbReference>
<dbReference type="SMART" id="SM01008">
    <property type="entry name" value="Ald_Xan_dh_C"/>
    <property type="match status" value="1"/>
</dbReference>
<dbReference type="Pfam" id="PF02738">
    <property type="entry name" value="MoCoBD_1"/>
    <property type="match status" value="1"/>
</dbReference>
<dbReference type="Gene3D" id="3.30.365.10">
    <property type="entry name" value="Aldehyde oxidase/xanthine dehydrogenase, molybdopterin binding domain"/>
    <property type="match status" value="4"/>
</dbReference>
<evidence type="ECO:0000259" key="2">
    <source>
        <dbReference type="SMART" id="SM01008"/>
    </source>
</evidence>
<keyword evidence="1" id="KW-0812">Transmembrane</keyword>
<dbReference type="SUPFAM" id="SSF56003">
    <property type="entry name" value="Molybdenum cofactor-binding domain"/>
    <property type="match status" value="2"/>
</dbReference>
<comment type="caution">
    <text evidence="3">The sequence shown here is derived from an EMBL/GenBank/DDBJ whole genome shotgun (WGS) entry which is preliminary data.</text>
</comment>
<dbReference type="PIRSF" id="PIRSF036389">
    <property type="entry name" value="IOR_B"/>
    <property type="match status" value="1"/>
</dbReference>
<dbReference type="PROSITE" id="PS51318">
    <property type="entry name" value="TAT"/>
    <property type="match status" value="1"/>
</dbReference>
<sequence length="746" mass="80018">MSRLGTIARRTFLIGSAAIAGGVAFGVYAYKREPENPLSRQLGDGQVALTPYVRIDQTGVTVITPRADVGQGVASVLAALVAEELDVAWNDIRIDFGPPSAAYYNGAVTAEGLPFAATNDGLIARQARVVGDAVSKFLSLQITGGSSTVPDAYEKMRVAGAVARDVLLQAAAKRTGIAKEELKTSNGSVITPRGEALSYASLAADAARIDPPRDVRLKPEAEWRYLGKTMQRIDIVAKSTGTATFGIDIKMPGMVYATVRTNPRIGGGIKSFDASAAEKSRGVIAIVPITGGVGVIADNTWRAFKAANLIKCDWGPSPYPPSSAAMFQTVAASFTAERQDSRLKDDGDAEAALQGAGVLEAEYKVPYLAHAPLEPMNAVVQLKDGRLDIWTGTQIPLFVVAMAAEVTGLRAENIHLHSQFSGGSFGRRLEHDYVRQAVELAKAHPGRPIKMTWTREEDMSHDFPRPLGMARMRGAVKDGKVEAYDLKLACPSVTASWFGRLGIPTFGPDTAIVAGAWDQPLRIPHYRVTGYRVPEMVPVSSWRSVGASGNGFLHDCFLDELIRAAGADPLKELIRLCWHEPSRKVLETVGEMSGWGSDPGKDRGRGIAFTLSFGVPVAEVVEVTNTPRGIKIDRVFVAADVGKVLDPENFENQVQGGVVWGLGHAINCELTYRDGVPEQTNFDAYETLRLYQTPVIEVRATDSGSAIRGIGEPPVPPAAPALANAIFAATGKRIRELPLSKHIDFV</sequence>
<feature type="domain" description="Aldehyde oxidase/xanthine dehydrogenase a/b hammerhead" evidence="2">
    <location>
        <begin position="240"/>
        <end position="318"/>
    </location>
</feature>
<reference evidence="3 4" key="1">
    <citation type="submission" date="2019-12" db="EMBL/GenBank/DDBJ databases">
        <title>Draft genome sequences Bradyrhizobium cajani AMBPC1010, Bradyrhizobium pachyrhizi AMBPC1040 and Bradyrhizobium yuanmingense ALSPC3051, three plant growth promoting strains isolated from nodules of Cajanus cajan L. in Dominican Republic.</title>
        <authorList>
            <person name="Flores-Felix J.D."/>
            <person name="Araujo J."/>
            <person name="Diaz-Alcantara C."/>
            <person name="Gonzalez-Andres F."/>
            <person name="Velazquez E."/>
        </authorList>
    </citation>
    <scope>NUCLEOTIDE SEQUENCE [LARGE SCALE GENOMIC DNA]</scope>
    <source>
        <strain evidence="3 4">1010</strain>
    </source>
</reference>
<feature type="transmembrane region" description="Helical" evidence="1">
    <location>
        <begin position="12"/>
        <end position="30"/>
    </location>
</feature>
<evidence type="ECO:0000313" key="3">
    <source>
        <dbReference type="EMBL" id="MVT77400.1"/>
    </source>
</evidence>
<dbReference type="Proteomes" id="UP000449969">
    <property type="component" value="Unassembled WGS sequence"/>
</dbReference>
<protein>
    <submittedName>
        <fullName evidence="3">Molybdopterin-dependent oxidoreductase</fullName>
    </submittedName>
</protein>
<dbReference type="GO" id="GO:0016491">
    <property type="term" value="F:oxidoreductase activity"/>
    <property type="evidence" value="ECO:0007669"/>
    <property type="project" value="InterPro"/>
</dbReference>
<dbReference type="PANTHER" id="PTHR47495">
    <property type="entry name" value="ALDEHYDE DEHYDROGENASE"/>
    <property type="match status" value="1"/>
</dbReference>
<dbReference type="InterPro" id="IPR000674">
    <property type="entry name" value="Ald_Oxase/Xan_DH_a/b"/>
</dbReference>
<name>A0A844TS37_9BRAD</name>
<dbReference type="PANTHER" id="PTHR47495:SF1">
    <property type="entry name" value="BLL3820 PROTEIN"/>
    <property type="match status" value="1"/>
</dbReference>
<proteinExistence type="predicted"/>
<keyword evidence="1" id="KW-1133">Transmembrane helix</keyword>
<dbReference type="InterPro" id="IPR006311">
    <property type="entry name" value="TAT_signal"/>
</dbReference>
<keyword evidence="1" id="KW-0472">Membrane</keyword>
<dbReference type="EMBL" id="WQNE01000034">
    <property type="protein sequence ID" value="MVT77400.1"/>
    <property type="molecule type" value="Genomic_DNA"/>
</dbReference>
<dbReference type="Gene3D" id="3.90.1170.50">
    <property type="entry name" value="Aldehyde oxidase/xanthine dehydrogenase, a/b hammerhead"/>
    <property type="match status" value="1"/>
</dbReference>
<dbReference type="InterPro" id="IPR052516">
    <property type="entry name" value="N-heterocyclic_Hydroxylase"/>
</dbReference>
<dbReference type="RefSeq" id="WP_157334842.1">
    <property type="nucleotide sequence ID" value="NZ_JANADL010000021.1"/>
</dbReference>
<dbReference type="AlphaFoldDB" id="A0A844TS37"/>
<accession>A0A844TS37</accession>
<dbReference type="InterPro" id="IPR037165">
    <property type="entry name" value="AldOxase/xan_DH_Mopterin-bd_sf"/>
</dbReference>
<gene>
    <name evidence="3" type="ORF">GPL20_30850</name>
</gene>
<dbReference type="OrthoDB" id="9767994at2"/>